<dbReference type="InterPro" id="IPR012971">
    <property type="entry name" value="NOG2_N_dom"/>
</dbReference>
<feature type="transmembrane region" description="Helical" evidence="25">
    <location>
        <begin position="785"/>
        <end position="808"/>
    </location>
</feature>
<dbReference type="GO" id="GO:0005524">
    <property type="term" value="F:ATP binding"/>
    <property type="evidence" value="ECO:0007669"/>
    <property type="project" value="UniProtKB-KW"/>
</dbReference>
<dbReference type="Gene3D" id="3.40.50.300">
    <property type="entry name" value="P-loop containing nucleotide triphosphate hydrolases"/>
    <property type="match status" value="1"/>
</dbReference>
<dbReference type="FunFam" id="3.40.1110.10:FF:000001">
    <property type="entry name" value="Sodium/potassium-transporting ATPase subunit alpha"/>
    <property type="match status" value="1"/>
</dbReference>
<dbReference type="InterPro" id="IPR036412">
    <property type="entry name" value="HAD-like_sf"/>
</dbReference>
<evidence type="ECO:0000256" key="4">
    <source>
        <dbReference type="ARBA" id="ARBA00022448"/>
    </source>
</evidence>
<comment type="subunit">
    <text evidence="22">The sodium/potassium-transporting ATPase is composed of a catalytic alpha subunit, an auxiliary non-catalytic beta subunit and an additional regulatory subunit.</text>
</comment>
<protein>
    <recommendedName>
        <fullName evidence="23">Nucleolar GTP-binding protein 2</fullName>
    </recommendedName>
</protein>
<dbReference type="InterPro" id="IPR024929">
    <property type="entry name" value="GNL2_CP_dom"/>
</dbReference>
<feature type="compositionally biased region" description="Basic and acidic residues" evidence="24">
    <location>
        <begin position="28"/>
        <end position="42"/>
    </location>
</feature>
<dbReference type="GO" id="GO:0030007">
    <property type="term" value="P:intracellular potassium ion homeostasis"/>
    <property type="evidence" value="ECO:0007669"/>
    <property type="project" value="TreeGrafter"/>
</dbReference>
<evidence type="ECO:0000256" key="12">
    <source>
        <dbReference type="ARBA" id="ARBA00022958"/>
    </source>
</evidence>
<dbReference type="CDD" id="cd02608">
    <property type="entry name" value="P-type_ATPase_Na-K_like"/>
    <property type="match status" value="1"/>
</dbReference>
<dbReference type="InterPro" id="IPR008250">
    <property type="entry name" value="ATPase_P-typ_transduc_dom_A_sf"/>
</dbReference>
<dbReference type="CDD" id="cd01858">
    <property type="entry name" value="NGP_1"/>
    <property type="match status" value="1"/>
</dbReference>
<evidence type="ECO:0000256" key="5">
    <source>
        <dbReference type="ARBA" id="ARBA00022475"/>
    </source>
</evidence>
<evidence type="ECO:0000313" key="28">
    <source>
        <dbReference type="Proteomes" id="UP000605970"/>
    </source>
</evidence>
<feature type="transmembrane region" description="Helical" evidence="25">
    <location>
        <begin position="961"/>
        <end position="982"/>
    </location>
</feature>
<dbReference type="InterPro" id="IPR004014">
    <property type="entry name" value="ATPase_P-typ_cation-transptr_N"/>
</dbReference>
<evidence type="ECO:0000256" key="10">
    <source>
        <dbReference type="ARBA" id="ARBA00022741"/>
    </source>
</evidence>
<dbReference type="PANTHER" id="PTHR43294:SF13">
    <property type="entry name" value="SODIUM_POTASSIUM-TRANSPORTING ATPASE SUBUNIT ALPHA"/>
    <property type="match status" value="1"/>
</dbReference>
<keyword evidence="11" id="KW-0067">ATP-binding</keyword>
<keyword evidence="16" id="KW-0406">Ion transport</keyword>
<dbReference type="InterPro" id="IPR023299">
    <property type="entry name" value="ATPase_P-typ_cyto_dom_N"/>
</dbReference>
<dbReference type="SUPFAM" id="SSF81660">
    <property type="entry name" value="Metal cation-transporting ATPase, ATP-binding domain N"/>
    <property type="match status" value="1"/>
</dbReference>
<dbReference type="Pfam" id="PF00689">
    <property type="entry name" value="Cation_ATPase_C"/>
    <property type="match status" value="1"/>
</dbReference>
<dbReference type="OrthoDB" id="3352408at2759"/>
<dbReference type="FunFam" id="1.20.1110.10:FF:000095">
    <property type="entry name" value="Sodium/potassium-transporting ATPase subunit alpha-1"/>
    <property type="match status" value="1"/>
</dbReference>
<evidence type="ECO:0000256" key="1">
    <source>
        <dbReference type="ARBA" id="ARBA00004604"/>
    </source>
</evidence>
<feature type="transmembrane region" description="Helical" evidence="25">
    <location>
        <begin position="127"/>
        <end position="146"/>
    </location>
</feature>
<dbReference type="Pfam" id="PF08153">
    <property type="entry name" value="NGP1NT"/>
    <property type="match status" value="1"/>
</dbReference>
<evidence type="ECO:0000256" key="25">
    <source>
        <dbReference type="SAM" id="Phobius"/>
    </source>
</evidence>
<feature type="region of interest" description="Disordered" evidence="24">
    <location>
        <begin position="1"/>
        <end position="42"/>
    </location>
</feature>
<dbReference type="PRINTS" id="PR00121">
    <property type="entry name" value="NAKATPASE"/>
</dbReference>
<evidence type="ECO:0000256" key="17">
    <source>
        <dbReference type="ARBA" id="ARBA00023134"/>
    </source>
</evidence>
<dbReference type="PRINTS" id="PR00119">
    <property type="entry name" value="CATATPASE"/>
</dbReference>
<dbReference type="SUPFAM" id="SSF81665">
    <property type="entry name" value="Calcium ATPase, transmembrane domain M"/>
    <property type="match status" value="1"/>
</dbReference>
<dbReference type="InterPro" id="IPR030378">
    <property type="entry name" value="G_CP_dom"/>
</dbReference>
<evidence type="ECO:0000256" key="19">
    <source>
        <dbReference type="ARBA" id="ARBA00023201"/>
    </source>
</evidence>
<dbReference type="Gene3D" id="3.30.40.10">
    <property type="entry name" value="Zinc/RING finger domain, C3HC4 (zinc finger)"/>
    <property type="match status" value="1"/>
</dbReference>
<dbReference type="InterPro" id="IPR044492">
    <property type="entry name" value="P_typ_ATPase_HD_dom"/>
</dbReference>
<dbReference type="GO" id="GO:0005391">
    <property type="term" value="F:P-type sodium:potassium-exchanging transporter activity"/>
    <property type="evidence" value="ECO:0007669"/>
    <property type="project" value="TreeGrafter"/>
</dbReference>
<sequence length="1582" mass="177813">MADDFSQQPPGRPGDDAIIPLTGNASTNERDNGKKRCGWKDKKNTIKKSFKVKSSDEKKTEDLAELKKEMKMDEHRIPLEELCAAYETDIEKGLTSAQAEKVLARDGLNALSPPRTTPEWVKFCKNLFGGFALLLWVGALLCYVAFTVDAMTLEHPSKDNLYLGIVLMTVVIITGCFQYFQERKSSKIMESFKNLVPTFALIIRDGEKRQVDNSSLTGESEPQTRTNEQSNDEPLEARNLAFFSTNAVEGTATGVVVNTGDRTVMGRIAHLASDLDSGKTPIAREIEHFIHIITAVAVFLGVTFFIIAFILGYHWLTAVVFLIGIIVANVPEGLIATVTVCLTLTAKRMAQRNCLVKNLEAVETLGSTSTICSDKTGTLTQNRMTVAHTWKDLTIETVNTSDEAGADEIKDKEKNVSELLRVAALCNRAEFKPGQEDVPILKRECTGDASEIALLKFAERSLGGVTQFRAAHPKVAEIPFNSTNKYQVSIHTYEYDANLLVMKGAPERVLARCDKILINGEIRPLNDQLKETFEHAYMELGGMGERVLGFCDSLLDVEKYPKDFKFDTDNPNFPIDGLCFLGLISMIDPPRAAVPDAVAKCRSAGIKVVMVTGDHPITAKAIAKSVGIISPETETVEDIAIRKGIPVAQVNPREAKAIVVHGSDLREMTEDQLSEIIAEHSEIVFARTSPQQKLMIVEGFQRSGQIVAVTGDGVNDSPALKKADIGVAMGIAGSDVSKQAADMILLDDNFASIVTGVEEGRLIFDNLKKSIAYTLTSNIPEISPFLIYILIGIPLPLGTVTILCIDLGTDMVPAISLAYEESESDIMKRQPRDPFRDKLVNERLISLAYGQIGMIQASAGFFTVIFCIKININAYIKYFWIMADNGFLPLDLIQLRSEWDSRAINNVLDSYGQEWTYANRKILEHTCQTAYFVSIVIVQWADLIISKTRRNSIVQQGMSNWILNFGLVFETVLAALLCYLPGTDQGLRMYGLRFTWWFPAIPFAILIFVYDEFRRYLIRRYPKGWVEQRKVDGKTSGSGPTMRTKSTINRLRMYKNFKPTRDAQGKITKAAPFQGTLKSGTVARVEPHRRWFGNTRVIGQQQLQQFQEEMGKILHDPFQVVMRQTRAPISLLQEKAKQQRVHILDTESFEHTFGKKSQRKRATLNVDNLQSFREEAELKSSDYLVDTDRSLITNQIKAFEERTENPTPLFRAGQSARVWSELYKVVDSSDVLLEVLDARDPMGTRCRQVEQFLSKEKPHKHLVLLLNKVDLVPNWVTKKWIQILSKEMPTIAFHASIQHSFGKGSLINLLRQFYNLHKKERKQISVGLIGYPNVGKSSVVNTLRNKKVCKTAPLAGETKVWQYVTMMKGIYLIDSPGVVYPPHGDSETDLVLKGVVRVENVPDPENHIPAVLERVRQEHLIQHYAHIFTKNELNEEKKASFLTNSEEFLSMIAFATGRLNKGGDPDLNTVARQVLNDFQRGNIPHYVIPPECKSSSTMSVEPSEFDKQIAEEAKMKKKHVKNRRHIFHRDCIQPWIEKSINLNKESFTCPLCRHINIIKTKKEQFPFHEEKKNSITDYAAGK</sequence>
<evidence type="ECO:0000256" key="15">
    <source>
        <dbReference type="ARBA" id="ARBA00023053"/>
    </source>
</evidence>
<feature type="transmembrane region" description="Helical" evidence="25">
    <location>
        <begin position="161"/>
        <end position="180"/>
    </location>
</feature>
<keyword evidence="9 25" id="KW-0812">Transmembrane</keyword>
<feature type="domain" description="CP-type G" evidence="26">
    <location>
        <begin position="1219"/>
        <end position="1381"/>
    </location>
</feature>
<dbReference type="InterPro" id="IPR027417">
    <property type="entry name" value="P-loop_NTPase"/>
</dbReference>
<keyword evidence="4" id="KW-0813">Transport</keyword>
<feature type="region of interest" description="Disordered" evidence="24">
    <location>
        <begin position="212"/>
        <end position="233"/>
    </location>
</feature>
<dbReference type="Gene3D" id="1.20.1110.10">
    <property type="entry name" value="Calcium-transporting ATPase, transmembrane domain"/>
    <property type="match status" value="2"/>
</dbReference>
<dbReference type="InterPro" id="IPR050510">
    <property type="entry name" value="Cation_transp_ATPase_P-type"/>
</dbReference>
<accession>A0A8S9ZA00</accession>
<dbReference type="InterPro" id="IPR023179">
    <property type="entry name" value="GTP-bd_ortho_bundle_sf"/>
</dbReference>
<dbReference type="SFLD" id="SFLDG00002">
    <property type="entry name" value="C1.7:_P-type_atpase_like"/>
    <property type="match status" value="1"/>
</dbReference>
<dbReference type="NCBIfam" id="TIGR01106">
    <property type="entry name" value="ATPase-IIC_X-K"/>
    <property type="match status" value="1"/>
</dbReference>
<dbReference type="InterPro" id="IPR006073">
    <property type="entry name" value="GTP-bd"/>
</dbReference>
<dbReference type="InterPro" id="IPR001757">
    <property type="entry name" value="P_typ_ATPase"/>
</dbReference>
<keyword evidence="20 23" id="KW-0539">Nucleus</keyword>
<dbReference type="SFLD" id="SFLDF00027">
    <property type="entry name" value="p-type_atpase"/>
    <property type="match status" value="1"/>
</dbReference>
<evidence type="ECO:0000256" key="11">
    <source>
        <dbReference type="ARBA" id="ARBA00022840"/>
    </source>
</evidence>
<keyword evidence="19" id="KW-0739">Sodium transport</keyword>
<evidence type="ECO:0000256" key="22">
    <source>
        <dbReference type="ARBA" id="ARBA00038795"/>
    </source>
</evidence>
<comment type="similarity">
    <text evidence="23">Belongs to the TRAFAC class YlqF/YawG GTPase family. NOG2 subfamily.</text>
</comment>
<evidence type="ECO:0000256" key="13">
    <source>
        <dbReference type="ARBA" id="ARBA00022967"/>
    </source>
</evidence>
<evidence type="ECO:0000256" key="9">
    <source>
        <dbReference type="ARBA" id="ARBA00022692"/>
    </source>
</evidence>
<keyword evidence="8" id="KW-0740">Sodium/potassium transport</keyword>
<proteinExistence type="inferred from homology"/>
<dbReference type="SFLD" id="SFLDS00003">
    <property type="entry name" value="Haloacid_Dehalogenase"/>
    <property type="match status" value="1"/>
</dbReference>
<keyword evidence="13" id="KW-1278">Translocase</keyword>
<dbReference type="InterPro" id="IPR018303">
    <property type="entry name" value="ATPase_P-typ_P_site"/>
</dbReference>
<evidence type="ECO:0000256" key="6">
    <source>
        <dbReference type="ARBA" id="ARBA00022538"/>
    </source>
</evidence>
<evidence type="ECO:0000256" key="8">
    <source>
        <dbReference type="ARBA" id="ARBA00022607"/>
    </source>
</evidence>
<dbReference type="Gene3D" id="3.40.50.1000">
    <property type="entry name" value="HAD superfamily/HAD-like"/>
    <property type="match status" value="1"/>
</dbReference>
<evidence type="ECO:0000256" key="2">
    <source>
        <dbReference type="ARBA" id="ARBA00004651"/>
    </source>
</evidence>
<feature type="transmembrane region" description="Helical" evidence="25">
    <location>
        <begin position="994"/>
        <end position="1013"/>
    </location>
</feature>
<dbReference type="GO" id="GO:0036376">
    <property type="term" value="P:sodium ion export across plasma membrane"/>
    <property type="evidence" value="ECO:0007669"/>
    <property type="project" value="TreeGrafter"/>
</dbReference>
<organism evidence="27 28">
    <name type="scientific">Meloidogyne graminicola</name>
    <dbReference type="NCBI Taxonomy" id="189291"/>
    <lineage>
        <taxon>Eukaryota</taxon>
        <taxon>Metazoa</taxon>
        <taxon>Ecdysozoa</taxon>
        <taxon>Nematoda</taxon>
        <taxon>Chromadorea</taxon>
        <taxon>Rhabditida</taxon>
        <taxon>Tylenchina</taxon>
        <taxon>Tylenchomorpha</taxon>
        <taxon>Tylenchoidea</taxon>
        <taxon>Meloidogynidae</taxon>
        <taxon>Meloidogyninae</taxon>
        <taxon>Meloidogyne</taxon>
    </lineage>
</organism>
<dbReference type="Proteomes" id="UP000605970">
    <property type="component" value="Unassembled WGS sequence"/>
</dbReference>
<evidence type="ECO:0000256" key="16">
    <source>
        <dbReference type="ARBA" id="ARBA00023065"/>
    </source>
</evidence>
<dbReference type="FunFam" id="3.40.50.1000:FF:000004">
    <property type="entry name" value="Sodium/potassium-transporting ATPase subunit alpha"/>
    <property type="match status" value="1"/>
</dbReference>
<evidence type="ECO:0000313" key="27">
    <source>
        <dbReference type="EMBL" id="KAF7627320.1"/>
    </source>
</evidence>
<dbReference type="GO" id="GO:0006883">
    <property type="term" value="P:intracellular sodium ion homeostasis"/>
    <property type="evidence" value="ECO:0007669"/>
    <property type="project" value="TreeGrafter"/>
</dbReference>
<dbReference type="PANTHER" id="PTHR43294">
    <property type="entry name" value="SODIUM/POTASSIUM-TRANSPORTING ATPASE SUBUNIT ALPHA"/>
    <property type="match status" value="1"/>
</dbReference>
<dbReference type="Pfam" id="PF00122">
    <property type="entry name" value="E1-E2_ATPase"/>
    <property type="match status" value="1"/>
</dbReference>
<evidence type="ECO:0000259" key="26">
    <source>
        <dbReference type="PROSITE" id="PS51721"/>
    </source>
</evidence>
<dbReference type="NCBIfam" id="TIGR01494">
    <property type="entry name" value="ATPase_P-type"/>
    <property type="match status" value="2"/>
</dbReference>
<dbReference type="InterPro" id="IPR059000">
    <property type="entry name" value="ATPase_P-type_domA"/>
</dbReference>
<keyword evidence="17 23" id="KW-0342">GTP-binding</keyword>
<evidence type="ECO:0000256" key="23">
    <source>
        <dbReference type="RuleBase" id="RU364023"/>
    </source>
</evidence>
<evidence type="ECO:0000256" key="18">
    <source>
        <dbReference type="ARBA" id="ARBA00023136"/>
    </source>
</evidence>
<dbReference type="FunFam" id="1.20.1110.10:FF:000038">
    <property type="entry name" value="Sodium/potassium-transporting ATPase subunit alpha"/>
    <property type="match status" value="1"/>
</dbReference>
<dbReference type="SUPFAM" id="SSF81653">
    <property type="entry name" value="Calcium ATPase, transduction domain A"/>
    <property type="match status" value="1"/>
</dbReference>
<keyword evidence="6" id="KW-0633">Potassium transport</keyword>
<keyword evidence="5" id="KW-1003">Cell membrane</keyword>
<dbReference type="InterPro" id="IPR005775">
    <property type="entry name" value="P-type_ATPase_IIC"/>
</dbReference>
<feature type="transmembrane region" description="Helical" evidence="25">
    <location>
        <begin position="844"/>
        <end position="868"/>
    </location>
</feature>
<comment type="subcellular location">
    <subcellularLocation>
        <location evidence="2">Cell membrane</location>
        <topology evidence="2">Multi-pass membrane protein</topology>
    </subcellularLocation>
    <subcellularLocation>
        <location evidence="1 23">Nucleus</location>
        <location evidence="1 23">Nucleolus</location>
    </subcellularLocation>
</comment>
<dbReference type="PROSITE" id="PS51721">
    <property type="entry name" value="G_CP"/>
    <property type="match status" value="1"/>
</dbReference>
<keyword evidence="7" id="KW-0597">Phosphoprotein</keyword>
<keyword evidence="12" id="KW-0630">Potassium</keyword>
<dbReference type="InterPro" id="IPR013083">
    <property type="entry name" value="Znf_RING/FYVE/PHD"/>
</dbReference>
<dbReference type="GO" id="GO:1990573">
    <property type="term" value="P:potassium ion import across plasma membrane"/>
    <property type="evidence" value="ECO:0007669"/>
    <property type="project" value="TreeGrafter"/>
</dbReference>
<dbReference type="InterPro" id="IPR023298">
    <property type="entry name" value="ATPase_P-typ_TM_dom_sf"/>
</dbReference>
<evidence type="ECO:0000256" key="20">
    <source>
        <dbReference type="ARBA" id="ARBA00023242"/>
    </source>
</evidence>
<dbReference type="Gene3D" id="2.70.150.10">
    <property type="entry name" value="Calcium-transporting ATPase, cytoplasmic transduction domain A"/>
    <property type="match status" value="2"/>
</dbReference>
<comment type="function">
    <text evidence="21">This is the catalytic component of the active enzyme, which catalyzes the hydrolysis of ATP coupled with the exchange of sodium and potassium ions across the plasma membrane. This action creates the electrochemical gradient of sodium and potassium ions, providing the energy for active transport of various nutrients.</text>
</comment>
<dbReference type="Gene3D" id="3.40.1110.10">
    <property type="entry name" value="Calcium-transporting ATPase, cytoplasmic domain N"/>
    <property type="match status" value="1"/>
</dbReference>
<keyword evidence="18 25" id="KW-0472">Membrane</keyword>
<dbReference type="GO" id="GO:0016887">
    <property type="term" value="F:ATP hydrolysis activity"/>
    <property type="evidence" value="ECO:0007669"/>
    <property type="project" value="InterPro"/>
</dbReference>
<evidence type="ECO:0000256" key="7">
    <source>
        <dbReference type="ARBA" id="ARBA00022553"/>
    </source>
</evidence>
<dbReference type="SUPFAM" id="SSF52540">
    <property type="entry name" value="P-loop containing nucleoside triphosphate hydrolases"/>
    <property type="match status" value="1"/>
</dbReference>
<feature type="transmembrane region" description="Helical" evidence="25">
    <location>
        <begin position="289"/>
        <end position="313"/>
    </location>
</feature>
<evidence type="ECO:0000256" key="24">
    <source>
        <dbReference type="SAM" id="MobiDB-lite"/>
    </source>
</evidence>
<dbReference type="GO" id="GO:0005730">
    <property type="term" value="C:nucleolus"/>
    <property type="evidence" value="ECO:0007669"/>
    <property type="project" value="UniProtKB-SubCell"/>
</dbReference>
<keyword evidence="14 25" id="KW-1133">Transmembrane helix</keyword>
<dbReference type="FunFam" id="3.40.50.300:FF:000559">
    <property type="entry name" value="Nuclear/nucleolar GTPase 2"/>
    <property type="match status" value="1"/>
</dbReference>
<reference evidence="27" key="1">
    <citation type="journal article" date="2020" name="Ecol. Evol.">
        <title>Genome structure and content of the rice root-knot nematode (Meloidogyne graminicola).</title>
        <authorList>
            <person name="Phan N.T."/>
            <person name="Danchin E.G.J."/>
            <person name="Klopp C."/>
            <person name="Perfus-Barbeoch L."/>
            <person name="Kozlowski D.K."/>
            <person name="Koutsovoulos G.D."/>
            <person name="Lopez-Roques C."/>
            <person name="Bouchez O."/>
            <person name="Zahm M."/>
            <person name="Besnard G."/>
            <person name="Bellafiore S."/>
        </authorList>
    </citation>
    <scope>NUCLEOTIDE SEQUENCE</scope>
    <source>
        <strain evidence="27">VN-18</strain>
    </source>
</reference>
<comment type="similarity">
    <text evidence="3">Belongs to the cation transport ATPase (P-type) (TC 3.A.3) family. Type IIC subfamily.</text>
</comment>
<dbReference type="EMBL" id="JABEBT010000153">
    <property type="protein sequence ID" value="KAF7627320.1"/>
    <property type="molecule type" value="Genomic_DNA"/>
</dbReference>
<feature type="compositionally biased region" description="Polar residues" evidence="24">
    <location>
        <begin position="212"/>
        <end position="229"/>
    </location>
</feature>
<evidence type="ECO:0000256" key="14">
    <source>
        <dbReference type="ARBA" id="ARBA00022989"/>
    </source>
</evidence>
<comment type="caution">
    <text evidence="27">The sequence shown here is derived from an EMBL/GenBank/DDBJ whole genome shotgun (WGS) entry which is preliminary data.</text>
</comment>
<dbReference type="GO" id="GO:1902600">
    <property type="term" value="P:proton transmembrane transport"/>
    <property type="evidence" value="ECO:0007669"/>
    <property type="project" value="TreeGrafter"/>
</dbReference>
<feature type="transmembrane region" description="Helical" evidence="25">
    <location>
        <begin position="319"/>
        <end position="342"/>
    </location>
</feature>
<keyword evidence="10 23" id="KW-0547">Nucleotide-binding</keyword>
<gene>
    <name evidence="27" type="ORF">Mgra_00009388</name>
</gene>
<dbReference type="Pfam" id="PF00690">
    <property type="entry name" value="Cation_ATPase_N"/>
    <property type="match status" value="1"/>
</dbReference>
<keyword evidence="28" id="KW-1185">Reference proteome</keyword>
<dbReference type="SUPFAM" id="SSF57850">
    <property type="entry name" value="RING/U-box"/>
    <property type="match status" value="1"/>
</dbReference>
<dbReference type="InterPro" id="IPR023214">
    <property type="entry name" value="HAD_sf"/>
</dbReference>
<evidence type="ECO:0000256" key="3">
    <source>
        <dbReference type="ARBA" id="ARBA00006934"/>
    </source>
</evidence>
<evidence type="ECO:0000256" key="21">
    <source>
        <dbReference type="ARBA" id="ARBA00037422"/>
    </source>
</evidence>
<dbReference type="PROSITE" id="PS00154">
    <property type="entry name" value="ATPASE_E1_E2"/>
    <property type="match status" value="1"/>
</dbReference>
<dbReference type="GO" id="GO:0005886">
    <property type="term" value="C:plasma membrane"/>
    <property type="evidence" value="ECO:0007669"/>
    <property type="project" value="UniProtKB-SubCell"/>
</dbReference>
<dbReference type="SMART" id="SM00831">
    <property type="entry name" value="Cation_ATPase_N"/>
    <property type="match status" value="1"/>
</dbReference>
<dbReference type="SUPFAM" id="SSF56784">
    <property type="entry name" value="HAD-like"/>
    <property type="match status" value="1"/>
</dbReference>
<dbReference type="InterPro" id="IPR006068">
    <property type="entry name" value="ATPase_P-typ_cation-transptr_C"/>
</dbReference>
<comment type="function">
    <text evidence="23">GTPase that associates with pre-60S ribosomal subunits in the nucleolus and is required for their nuclear export and maturation.</text>
</comment>
<dbReference type="Pfam" id="PF01926">
    <property type="entry name" value="MMR_HSR1"/>
    <property type="match status" value="1"/>
</dbReference>
<keyword evidence="15" id="KW-0915">Sodium</keyword>
<dbReference type="Pfam" id="PF13246">
    <property type="entry name" value="Cation_ATPase"/>
    <property type="match status" value="1"/>
</dbReference>
<dbReference type="GO" id="GO:0005525">
    <property type="term" value="F:GTP binding"/>
    <property type="evidence" value="ECO:0007669"/>
    <property type="project" value="UniProtKB-KW"/>
</dbReference>
<dbReference type="Gene3D" id="1.10.1580.10">
    <property type="match status" value="1"/>
</dbReference>
<name>A0A8S9ZA00_9BILA</name>